<comment type="caution">
    <text evidence="1">The sequence shown here is derived from an EMBL/GenBank/DDBJ whole genome shotgun (WGS) entry which is preliminary data.</text>
</comment>
<dbReference type="RefSeq" id="WP_191764380.1">
    <property type="nucleotide sequence ID" value="NZ_JACSPP010000035.1"/>
</dbReference>
<protein>
    <submittedName>
        <fullName evidence="1">Uncharacterized protein</fullName>
    </submittedName>
</protein>
<gene>
    <name evidence="1" type="ORF">H9625_11200</name>
</gene>
<keyword evidence="2" id="KW-1185">Reference proteome</keyword>
<dbReference type="EMBL" id="JACSPP010000035">
    <property type="protein sequence ID" value="MBD8040990.1"/>
    <property type="molecule type" value="Genomic_DNA"/>
</dbReference>
<name>A0ABR8Y9W3_9BACT</name>
<evidence type="ECO:0000313" key="2">
    <source>
        <dbReference type="Proteomes" id="UP000620874"/>
    </source>
</evidence>
<organism evidence="1 2">
    <name type="scientific">Phocaeicola intestinalis</name>
    <dbReference type="NCBI Taxonomy" id="2762212"/>
    <lineage>
        <taxon>Bacteria</taxon>
        <taxon>Pseudomonadati</taxon>
        <taxon>Bacteroidota</taxon>
        <taxon>Bacteroidia</taxon>
        <taxon>Bacteroidales</taxon>
        <taxon>Bacteroidaceae</taxon>
        <taxon>Phocaeicola</taxon>
    </lineage>
</organism>
<dbReference type="Proteomes" id="UP000620874">
    <property type="component" value="Unassembled WGS sequence"/>
</dbReference>
<reference evidence="1 2" key="1">
    <citation type="submission" date="2020-08" db="EMBL/GenBank/DDBJ databases">
        <title>A Genomic Blueprint of the Chicken Gut Microbiome.</title>
        <authorList>
            <person name="Gilroy R."/>
            <person name="Ravi A."/>
            <person name="Getino M."/>
            <person name="Pursley I."/>
            <person name="Horton D.L."/>
            <person name="Alikhan N.-F."/>
            <person name="Baker D."/>
            <person name="Gharbi K."/>
            <person name="Hall N."/>
            <person name="Watson M."/>
            <person name="Adriaenssens E.M."/>
            <person name="Foster-Nyarko E."/>
            <person name="Jarju S."/>
            <person name="Secka A."/>
            <person name="Antonio M."/>
            <person name="Oren A."/>
            <person name="Chaudhuri R."/>
            <person name="La Ragione R.M."/>
            <person name="Hildebrand F."/>
            <person name="Pallen M.J."/>
        </authorList>
    </citation>
    <scope>NUCLEOTIDE SEQUENCE [LARGE SCALE GENOMIC DNA]</scope>
    <source>
        <strain evidence="1 2">Sa1CVN1</strain>
    </source>
</reference>
<proteinExistence type="predicted"/>
<evidence type="ECO:0000313" key="1">
    <source>
        <dbReference type="EMBL" id="MBD8040990.1"/>
    </source>
</evidence>
<accession>A0ABR8Y9W3</accession>
<sequence>MKRTTYIMIALLVAGLLLTSGFAFYLTLETPSPKRTELGESGMEQVRPLPVCKSVRLVLEEIGERPVVMPLEICPADSAGGSLSYVSGMENCMKVEALEDSTLLLSFNFSEDSFPAALASASDGRVYTLSSMRLKLPDAVKAVSIDMPCADVSFRGIGRDTFSIRTQSPTKLEECMFDMLSVSGNGLELRSGRAEHLHVNLDETYNWQVHVGSFHIGTEHLFGSNSHTCVWQKGESKELLWEPKTDYAKLNVMLEEASRIVKEE</sequence>